<keyword evidence="7" id="KW-1185">Reference proteome</keyword>
<dbReference type="GO" id="GO:1904680">
    <property type="term" value="F:peptide transmembrane transporter activity"/>
    <property type="evidence" value="ECO:0007669"/>
    <property type="project" value="TreeGrafter"/>
</dbReference>
<dbReference type="GO" id="GO:0015833">
    <property type="term" value="P:peptide transport"/>
    <property type="evidence" value="ECO:0007669"/>
    <property type="project" value="TreeGrafter"/>
</dbReference>
<accession>A0A1H9DTA0</accession>
<dbReference type="RefSeq" id="WP_091178463.1">
    <property type="nucleotide sequence ID" value="NZ_FOFA01000002.1"/>
</dbReference>
<dbReference type="CDD" id="cd00995">
    <property type="entry name" value="PBP2_NikA_DppA_OppA_like"/>
    <property type="match status" value="1"/>
</dbReference>
<dbReference type="Proteomes" id="UP000198504">
    <property type="component" value="Unassembled WGS sequence"/>
</dbReference>
<evidence type="ECO:0000313" key="7">
    <source>
        <dbReference type="Proteomes" id="UP000198504"/>
    </source>
</evidence>
<feature type="chain" id="PRO_5038434863" evidence="4">
    <location>
        <begin position="20"/>
        <end position="532"/>
    </location>
</feature>
<name>A0A1H9DTA0_9ACTN</name>
<evidence type="ECO:0000256" key="1">
    <source>
        <dbReference type="ARBA" id="ARBA00005695"/>
    </source>
</evidence>
<feature type="signal peptide" evidence="4">
    <location>
        <begin position="1"/>
        <end position="19"/>
    </location>
</feature>
<dbReference type="PANTHER" id="PTHR30290:SF9">
    <property type="entry name" value="OLIGOPEPTIDE-BINDING PROTEIN APPA"/>
    <property type="match status" value="1"/>
</dbReference>
<dbReference type="SUPFAM" id="SSF53850">
    <property type="entry name" value="Periplasmic binding protein-like II"/>
    <property type="match status" value="1"/>
</dbReference>
<evidence type="ECO:0000256" key="4">
    <source>
        <dbReference type="SAM" id="SignalP"/>
    </source>
</evidence>
<dbReference type="InterPro" id="IPR000914">
    <property type="entry name" value="SBP_5_dom"/>
</dbReference>
<dbReference type="InterPro" id="IPR030678">
    <property type="entry name" value="Peptide/Ni-bd"/>
</dbReference>
<dbReference type="GO" id="GO:0043190">
    <property type="term" value="C:ATP-binding cassette (ABC) transporter complex"/>
    <property type="evidence" value="ECO:0007669"/>
    <property type="project" value="InterPro"/>
</dbReference>
<organism evidence="6 7">
    <name type="scientific">Microlunatus flavus</name>
    <dbReference type="NCBI Taxonomy" id="1036181"/>
    <lineage>
        <taxon>Bacteria</taxon>
        <taxon>Bacillati</taxon>
        <taxon>Actinomycetota</taxon>
        <taxon>Actinomycetes</taxon>
        <taxon>Propionibacteriales</taxon>
        <taxon>Propionibacteriaceae</taxon>
        <taxon>Microlunatus</taxon>
    </lineage>
</organism>
<dbReference type="InterPro" id="IPR039424">
    <property type="entry name" value="SBP_5"/>
</dbReference>
<evidence type="ECO:0000256" key="3">
    <source>
        <dbReference type="ARBA" id="ARBA00022729"/>
    </source>
</evidence>
<dbReference type="PIRSF" id="PIRSF002741">
    <property type="entry name" value="MppA"/>
    <property type="match status" value="1"/>
</dbReference>
<proteinExistence type="inferred from homology"/>
<keyword evidence="2" id="KW-0813">Transport</keyword>
<feature type="domain" description="Solute-binding protein family 5" evidence="5">
    <location>
        <begin position="82"/>
        <end position="442"/>
    </location>
</feature>
<evidence type="ECO:0000313" key="6">
    <source>
        <dbReference type="EMBL" id="SEQ16681.1"/>
    </source>
</evidence>
<dbReference type="GO" id="GO:0042597">
    <property type="term" value="C:periplasmic space"/>
    <property type="evidence" value="ECO:0007669"/>
    <property type="project" value="UniProtKB-ARBA"/>
</dbReference>
<dbReference type="PROSITE" id="PS51257">
    <property type="entry name" value="PROKAR_LIPOPROTEIN"/>
    <property type="match status" value="1"/>
</dbReference>
<sequence length="532" mass="55264">MKRTTLPAVAAASLLTLLAACGGGGGAAGTSQPGQPQVDGTFTMNLGSDPGSVNPYKSTGGFNRQVYAFAYDTLVGRGADGKPVPQLATSWEVKGDSVTYKLGGTATCDDGQKLKPSDIEADFNYIKDPKTLSPWVALSVPVSYTVSSDDTAGTFTITSKTPFGSLLQGAGAVPILCPAGLKDPASIEHASAGTGPFKITNYVSGDHYEFERRDGYTWGPAGASTATPGVPKKVTIAFVANESTMANQLVSGQINAAQITGPDRARLDKTPGVQRFDVPVIVGEINFNEAAGRLFNDEQLRQAAASAVNRDDLAPVSTANQGTLATNLIAEAPVACPGDETTGALPTFDVAKASSVLDAAGWTKAADGTRSKAGKPLKVKIIYQTGAPQTASAVELLGQQLKAAGIGTDLVGLTNAAFLESLYTTADFDIFYSAINVEFPYMATTFFGGATPADGGRNSGDIRNPAFEKLSAQAAQAPAEEACPLWTKAHQELFKRADVIPVSNGDRPFYTAKATLQTVGLFAVPTSIRLTQ</sequence>
<dbReference type="OrthoDB" id="9046151at2"/>
<dbReference type="Gene3D" id="3.10.105.10">
    <property type="entry name" value="Dipeptide-binding Protein, Domain 3"/>
    <property type="match status" value="1"/>
</dbReference>
<dbReference type="EMBL" id="FOFA01000002">
    <property type="protein sequence ID" value="SEQ16681.1"/>
    <property type="molecule type" value="Genomic_DNA"/>
</dbReference>
<reference evidence="7" key="1">
    <citation type="submission" date="2016-10" db="EMBL/GenBank/DDBJ databases">
        <authorList>
            <person name="Varghese N."/>
            <person name="Submissions S."/>
        </authorList>
    </citation>
    <scope>NUCLEOTIDE SEQUENCE [LARGE SCALE GENOMIC DNA]</scope>
    <source>
        <strain evidence="7">CGMCC 4.6856</strain>
    </source>
</reference>
<protein>
    <submittedName>
        <fullName evidence="6">Peptide/nickel transport system substrate-binding protein</fullName>
    </submittedName>
</protein>
<evidence type="ECO:0000259" key="5">
    <source>
        <dbReference type="Pfam" id="PF00496"/>
    </source>
</evidence>
<evidence type="ECO:0000256" key="2">
    <source>
        <dbReference type="ARBA" id="ARBA00022448"/>
    </source>
</evidence>
<keyword evidence="3 4" id="KW-0732">Signal</keyword>
<gene>
    <name evidence="6" type="ORF">SAMN05421756_102644</name>
</gene>
<dbReference type="Gene3D" id="3.40.190.10">
    <property type="entry name" value="Periplasmic binding protein-like II"/>
    <property type="match status" value="1"/>
</dbReference>
<dbReference type="PANTHER" id="PTHR30290">
    <property type="entry name" value="PERIPLASMIC BINDING COMPONENT OF ABC TRANSPORTER"/>
    <property type="match status" value="1"/>
</dbReference>
<dbReference type="Pfam" id="PF00496">
    <property type="entry name" value="SBP_bac_5"/>
    <property type="match status" value="1"/>
</dbReference>
<dbReference type="AlphaFoldDB" id="A0A1H9DTA0"/>
<comment type="similarity">
    <text evidence="1">Belongs to the bacterial solute-binding protein 5 family.</text>
</comment>
<dbReference type="STRING" id="1036181.SAMN05421756_102644"/>